<dbReference type="EMBL" id="PISP01000001">
    <property type="protein sequence ID" value="PKD44903.1"/>
    <property type="molecule type" value="Genomic_DNA"/>
</dbReference>
<dbReference type="AlphaFoldDB" id="A0A2N0VL23"/>
<gene>
    <name evidence="2" type="ORF">CWD77_05435</name>
</gene>
<keyword evidence="3" id="KW-1185">Reference proteome</keyword>
<feature type="transmembrane region" description="Helical" evidence="1">
    <location>
        <begin position="132"/>
        <end position="151"/>
    </location>
</feature>
<name>A0A2N0VL23_9BACT</name>
<organism evidence="2 3">
    <name type="scientific">Rhodohalobacter barkolensis</name>
    <dbReference type="NCBI Taxonomy" id="2053187"/>
    <lineage>
        <taxon>Bacteria</taxon>
        <taxon>Pseudomonadati</taxon>
        <taxon>Balneolota</taxon>
        <taxon>Balneolia</taxon>
        <taxon>Balneolales</taxon>
        <taxon>Balneolaceae</taxon>
        <taxon>Rhodohalobacter</taxon>
    </lineage>
</organism>
<keyword evidence="1" id="KW-1133">Transmembrane helix</keyword>
<keyword evidence="1" id="KW-0812">Transmembrane</keyword>
<sequence length="241" mass="27462">MWILSLFLLIILAGSAYAGSLKLFTLDKMNPANVLNSLLVLLLFFTLLIVAYSFGYFPQSIAAPFMMIIYTAVAGFFFGYASRLFRDRSDSGTILYQNRSFWVDHAPNLLAAALIIFGFYRTSILTDLPVTGIRVTSGLSLIGFGLFNWTLKAVPEFRSKGVLLLDRLIHWPDVISWHWHEESVLAIEYTVKVGEEERIKQFTTAIPVSDRKEIEMVLKSKMDEFADERQEKLFNGEKTDH</sequence>
<feature type="transmembrane region" description="Helical" evidence="1">
    <location>
        <begin position="34"/>
        <end position="54"/>
    </location>
</feature>
<feature type="transmembrane region" description="Helical" evidence="1">
    <location>
        <begin position="101"/>
        <end position="120"/>
    </location>
</feature>
<proteinExistence type="predicted"/>
<dbReference type="RefSeq" id="WP_101072191.1">
    <property type="nucleotide sequence ID" value="NZ_PISP01000001.1"/>
</dbReference>
<feature type="transmembrane region" description="Helical" evidence="1">
    <location>
        <begin position="61"/>
        <end position="81"/>
    </location>
</feature>
<protein>
    <recommendedName>
        <fullName evidence="4">DUF5673 domain-containing protein</fullName>
    </recommendedName>
</protein>
<dbReference type="OrthoDB" id="1524879at2"/>
<evidence type="ECO:0000256" key="1">
    <source>
        <dbReference type="SAM" id="Phobius"/>
    </source>
</evidence>
<accession>A0A2N0VL23</accession>
<comment type="caution">
    <text evidence="2">The sequence shown here is derived from an EMBL/GenBank/DDBJ whole genome shotgun (WGS) entry which is preliminary data.</text>
</comment>
<evidence type="ECO:0000313" key="3">
    <source>
        <dbReference type="Proteomes" id="UP000233398"/>
    </source>
</evidence>
<evidence type="ECO:0008006" key="4">
    <source>
        <dbReference type="Google" id="ProtNLM"/>
    </source>
</evidence>
<dbReference type="Proteomes" id="UP000233398">
    <property type="component" value="Unassembled WGS sequence"/>
</dbReference>
<reference evidence="2 3" key="1">
    <citation type="submission" date="2017-11" db="EMBL/GenBank/DDBJ databases">
        <title>Rhodohalobacter 15182 sp. nov., isolated from a salt lake.</title>
        <authorList>
            <person name="Han S."/>
        </authorList>
    </citation>
    <scope>NUCLEOTIDE SEQUENCE [LARGE SCALE GENOMIC DNA]</scope>
    <source>
        <strain evidence="2 3">15182</strain>
    </source>
</reference>
<evidence type="ECO:0000313" key="2">
    <source>
        <dbReference type="EMBL" id="PKD44903.1"/>
    </source>
</evidence>
<keyword evidence="1" id="KW-0472">Membrane</keyword>